<comment type="caution">
    <text evidence="8">The sequence shown here is derived from an EMBL/GenBank/DDBJ whole genome shotgun (WGS) entry which is preliminary data.</text>
</comment>
<evidence type="ECO:0000259" key="7">
    <source>
        <dbReference type="SMART" id="SM00849"/>
    </source>
</evidence>
<gene>
    <name evidence="8" type="ORF">FL583_18445</name>
</gene>
<reference evidence="8 9" key="1">
    <citation type="submission" date="2019-07" db="EMBL/GenBank/DDBJ databases">
        <title>Cryptosporangium phraense sp. nov., isolated from plant litter.</title>
        <authorList>
            <person name="Suriyachadkun C."/>
        </authorList>
    </citation>
    <scope>NUCLEOTIDE SEQUENCE [LARGE SCALE GENOMIC DNA]</scope>
    <source>
        <strain evidence="8 9">A-T 5661</strain>
    </source>
</reference>
<dbReference type="PANTHER" id="PTHR42978:SF2">
    <property type="entry name" value="102 KBASES UNSTABLE REGION: FROM 1 TO 119443"/>
    <property type="match status" value="1"/>
</dbReference>
<keyword evidence="4 8" id="KW-0378">Hydrolase</keyword>
<dbReference type="InterPro" id="IPR001279">
    <property type="entry name" value="Metallo-B-lactamas"/>
</dbReference>
<name>A0A545ASL2_9ACTN</name>
<dbReference type="InterPro" id="IPR036866">
    <property type="entry name" value="RibonucZ/Hydroxyglut_hydro"/>
</dbReference>
<evidence type="ECO:0000256" key="2">
    <source>
        <dbReference type="ARBA" id="ARBA00007749"/>
    </source>
</evidence>
<dbReference type="Gene3D" id="3.60.15.10">
    <property type="entry name" value="Ribonuclease Z/Hydroxyacylglutathione hydrolase-like"/>
    <property type="match status" value="1"/>
</dbReference>
<dbReference type="PANTHER" id="PTHR42978">
    <property type="entry name" value="QUORUM-QUENCHING LACTONASE YTNP-RELATED-RELATED"/>
    <property type="match status" value="1"/>
</dbReference>
<dbReference type="OrthoDB" id="5177904at2"/>
<evidence type="ECO:0000256" key="5">
    <source>
        <dbReference type="ARBA" id="ARBA00022833"/>
    </source>
</evidence>
<proteinExistence type="inferred from homology"/>
<feature type="region of interest" description="Disordered" evidence="6">
    <location>
        <begin position="26"/>
        <end position="69"/>
    </location>
</feature>
<evidence type="ECO:0000256" key="1">
    <source>
        <dbReference type="ARBA" id="ARBA00001947"/>
    </source>
</evidence>
<evidence type="ECO:0000313" key="8">
    <source>
        <dbReference type="EMBL" id="TQS43615.1"/>
    </source>
</evidence>
<evidence type="ECO:0000313" key="9">
    <source>
        <dbReference type="Proteomes" id="UP000317982"/>
    </source>
</evidence>
<evidence type="ECO:0000256" key="6">
    <source>
        <dbReference type="SAM" id="MobiDB-lite"/>
    </source>
</evidence>
<keyword evidence="3" id="KW-0479">Metal-binding</keyword>
<dbReference type="Proteomes" id="UP000317982">
    <property type="component" value="Unassembled WGS sequence"/>
</dbReference>
<keyword evidence="9" id="KW-1185">Reference proteome</keyword>
<dbReference type="InterPro" id="IPR051013">
    <property type="entry name" value="MBL_superfamily_lactonases"/>
</dbReference>
<evidence type="ECO:0000256" key="4">
    <source>
        <dbReference type="ARBA" id="ARBA00022801"/>
    </source>
</evidence>
<dbReference type="SUPFAM" id="SSF56281">
    <property type="entry name" value="Metallo-hydrolase/oxidoreductase"/>
    <property type="match status" value="1"/>
</dbReference>
<dbReference type="Pfam" id="PF00753">
    <property type="entry name" value="Lactamase_B"/>
    <property type="match status" value="1"/>
</dbReference>
<feature type="domain" description="Metallo-beta-lactamase" evidence="7">
    <location>
        <begin position="110"/>
        <end position="314"/>
    </location>
</feature>
<dbReference type="SMART" id="SM00849">
    <property type="entry name" value="Lactamase_B"/>
    <property type="match status" value="1"/>
</dbReference>
<organism evidence="8 9">
    <name type="scientific">Cryptosporangium phraense</name>
    <dbReference type="NCBI Taxonomy" id="2593070"/>
    <lineage>
        <taxon>Bacteria</taxon>
        <taxon>Bacillati</taxon>
        <taxon>Actinomycetota</taxon>
        <taxon>Actinomycetes</taxon>
        <taxon>Cryptosporangiales</taxon>
        <taxon>Cryptosporangiaceae</taxon>
        <taxon>Cryptosporangium</taxon>
    </lineage>
</organism>
<dbReference type="AlphaFoldDB" id="A0A545ASL2"/>
<comment type="similarity">
    <text evidence="2">Belongs to the metallo-beta-lactamase superfamily.</text>
</comment>
<sequence>MIATRMPVRVAIAAFPLVTTGWPEGERPANGVRTGRTPLPSVRRDRQRGRMAPPGHHCDHPASGGDVPTDTLRLGADLTVTTLCDAAGSFPEPLEDAFPDAGNTGRWPMHVHCHLVRTPTRTVLVDAGVGPEWAPAGEWFGRPGRLPEELAALGVDPSEITDVILTHLHPDHIGWVVADEDAPKPYFANARHVVQNAELKWLRDSGEEYEELYESHIKPLMDAQLLVEVTGAATLDERLDLVLAPGHTPGHQCLLVDAPDRPLLITGDAFVHRGQMTSAGLAYRYEEGTEDAAKTRRRLLSVAAERGVLLAPCHLDEGVVLVESASEDSFRTTAMARCPNTVA</sequence>
<dbReference type="EMBL" id="VIRS01000012">
    <property type="protein sequence ID" value="TQS43615.1"/>
    <property type="molecule type" value="Genomic_DNA"/>
</dbReference>
<comment type="cofactor">
    <cofactor evidence="1">
        <name>Zn(2+)</name>
        <dbReference type="ChEBI" id="CHEBI:29105"/>
    </cofactor>
</comment>
<protein>
    <submittedName>
        <fullName evidence="8">MBL fold metallo-hydrolase</fullName>
    </submittedName>
</protein>
<keyword evidence="5" id="KW-0862">Zinc</keyword>
<accession>A0A545ASL2</accession>
<dbReference type="GO" id="GO:0046872">
    <property type="term" value="F:metal ion binding"/>
    <property type="evidence" value="ECO:0007669"/>
    <property type="project" value="UniProtKB-KW"/>
</dbReference>
<dbReference type="InParanoid" id="A0A545ASL2"/>
<dbReference type="GO" id="GO:0016787">
    <property type="term" value="F:hydrolase activity"/>
    <property type="evidence" value="ECO:0007669"/>
    <property type="project" value="UniProtKB-KW"/>
</dbReference>
<evidence type="ECO:0000256" key="3">
    <source>
        <dbReference type="ARBA" id="ARBA00022723"/>
    </source>
</evidence>